<comment type="caution">
    <text evidence="1">The sequence shown here is derived from an EMBL/GenBank/DDBJ whole genome shotgun (WGS) entry which is preliminary data.</text>
</comment>
<dbReference type="EMBL" id="JAYMYQ010000007">
    <property type="protein sequence ID" value="KAK7321003.1"/>
    <property type="molecule type" value="Genomic_DNA"/>
</dbReference>
<reference evidence="1 2" key="1">
    <citation type="submission" date="2024-01" db="EMBL/GenBank/DDBJ databases">
        <title>The genomes of 5 underutilized Papilionoideae crops provide insights into root nodulation and disease resistanc.</title>
        <authorList>
            <person name="Jiang F."/>
        </authorList>
    </citation>
    <scope>NUCLEOTIDE SEQUENCE [LARGE SCALE GENOMIC DNA]</scope>
    <source>
        <strain evidence="1">LVBAO_FW01</strain>
        <tissue evidence="1">Leaves</tissue>
    </source>
</reference>
<name>A0AAN9Q7J8_CANGL</name>
<gene>
    <name evidence="1" type="ORF">VNO77_31046</name>
</gene>
<accession>A0AAN9Q7J8</accession>
<evidence type="ECO:0000313" key="2">
    <source>
        <dbReference type="Proteomes" id="UP001367508"/>
    </source>
</evidence>
<sequence>MPLQTQTGKKLLAEAWRYSKLGFWDSGFGKVPTASGISTQFYDSRFFTLLVTEDLDFVLGLVFNPTSSSWWNHDLTFQALVNDGQGSDADIPAETCGQTRFGRTRKSALVSNLDSASSLFIELREGLSKGVIRLSPEPGIALQDTGATDQTDLVLQESQNEIENSGNAGLLLEQYLTQDPQQMRSVISELGFGQG</sequence>
<dbReference type="Proteomes" id="UP001367508">
    <property type="component" value="Unassembled WGS sequence"/>
</dbReference>
<evidence type="ECO:0000313" key="1">
    <source>
        <dbReference type="EMBL" id="KAK7321003.1"/>
    </source>
</evidence>
<protein>
    <submittedName>
        <fullName evidence="1">Uncharacterized protein</fullName>
    </submittedName>
</protein>
<proteinExistence type="predicted"/>
<keyword evidence="2" id="KW-1185">Reference proteome</keyword>
<dbReference type="AlphaFoldDB" id="A0AAN9Q7J8"/>
<organism evidence="1 2">
    <name type="scientific">Canavalia gladiata</name>
    <name type="common">Sword bean</name>
    <name type="synonym">Dolichos gladiatus</name>
    <dbReference type="NCBI Taxonomy" id="3824"/>
    <lineage>
        <taxon>Eukaryota</taxon>
        <taxon>Viridiplantae</taxon>
        <taxon>Streptophyta</taxon>
        <taxon>Embryophyta</taxon>
        <taxon>Tracheophyta</taxon>
        <taxon>Spermatophyta</taxon>
        <taxon>Magnoliopsida</taxon>
        <taxon>eudicotyledons</taxon>
        <taxon>Gunneridae</taxon>
        <taxon>Pentapetalae</taxon>
        <taxon>rosids</taxon>
        <taxon>fabids</taxon>
        <taxon>Fabales</taxon>
        <taxon>Fabaceae</taxon>
        <taxon>Papilionoideae</taxon>
        <taxon>50 kb inversion clade</taxon>
        <taxon>NPAAA clade</taxon>
        <taxon>indigoferoid/millettioid clade</taxon>
        <taxon>Phaseoleae</taxon>
        <taxon>Canavalia</taxon>
    </lineage>
</organism>